<sequence length="94" mass="9632">MYRNVGGYDRIGRAVFGPLLLVVGAAILLGSVSLDPGPPGTAVGVLALAVGVAFLLTAAARWCPLNALTDIDTTEGKRTIGRPGDEVEPGSRTE</sequence>
<accession>A0A8J7Y7X1</accession>
<reference evidence="4 5" key="1">
    <citation type="submission" date="2021-06" db="EMBL/GenBank/DDBJ databases">
        <title>New haloarchaea isolates fom saline soil.</title>
        <authorList>
            <person name="Duran-Viseras A."/>
            <person name="Sanchez-Porro C.S."/>
            <person name="Ventosa A."/>
        </authorList>
    </citation>
    <scope>NUCLEOTIDE SEQUENCE [LARGE SCALE GENOMIC DNA]</scope>
    <source>
        <strain evidence="4 5">JCM 183640</strain>
    </source>
</reference>
<keyword evidence="2" id="KW-0812">Transmembrane</keyword>
<evidence type="ECO:0000313" key="4">
    <source>
        <dbReference type="EMBL" id="MBV0923686.1"/>
    </source>
</evidence>
<evidence type="ECO:0000259" key="3">
    <source>
        <dbReference type="Pfam" id="PF11127"/>
    </source>
</evidence>
<proteinExistence type="predicted"/>
<comment type="caution">
    <text evidence="4">The sequence shown here is derived from an EMBL/GenBank/DDBJ whole genome shotgun (WGS) entry which is preliminary data.</text>
</comment>
<dbReference type="EMBL" id="JAHQXF010000001">
    <property type="protein sequence ID" value="MBV0923686.1"/>
    <property type="molecule type" value="Genomic_DNA"/>
</dbReference>
<feature type="region of interest" description="Disordered" evidence="1">
    <location>
        <begin position="75"/>
        <end position="94"/>
    </location>
</feature>
<gene>
    <name evidence="4" type="ORF">KTS45_05675</name>
</gene>
<feature type="transmembrane region" description="Helical" evidence="2">
    <location>
        <begin position="40"/>
        <end position="60"/>
    </location>
</feature>
<feature type="domain" description="Inner membrane protein YgaP-like transmembrane" evidence="3">
    <location>
        <begin position="1"/>
        <end position="74"/>
    </location>
</feature>
<name>A0A8J7Y7X1_9EURY</name>
<organism evidence="4 5">
    <name type="scientific">Haloarcula limicola</name>
    <dbReference type="NCBI Taxonomy" id="1429915"/>
    <lineage>
        <taxon>Archaea</taxon>
        <taxon>Methanobacteriati</taxon>
        <taxon>Methanobacteriota</taxon>
        <taxon>Stenosarchaea group</taxon>
        <taxon>Halobacteria</taxon>
        <taxon>Halobacteriales</taxon>
        <taxon>Haloarculaceae</taxon>
        <taxon>Haloarcula</taxon>
    </lineage>
</organism>
<dbReference type="OrthoDB" id="100832at2157"/>
<evidence type="ECO:0000313" key="5">
    <source>
        <dbReference type="Proteomes" id="UP000766550"/>
    </source>
</evidence>
<evidence type="ECO:0000256" key="1">
    <source>
        <dbReference type="SAM" id="MobiDB-lite"/>
    </source>
</evidence>
<evidence type="ECO:0000256" key="2">
    <source>
        <dbReference type="SAM" id="Phobius"/>
    </source>
</evidence>
<dbReference type="Pfam" id="PF11127">
    <property type="entry name" value="YgaP-like_TM"/>
    <property type="match status" value="1"/>
</dbReference>
<dbReference type="AlphaFoldDB" id="A0A8J7Y7X1"/>
<keyword evidence="5" id="KW-1185">Reference proteome</keyword>
<protein>
    <submittedName>
        <fullName evidence="4">DUF2892 domain-containing protein</fullName>
    </submittedName>
</protein>
<keyword evidence="2" id="KW-1133">Transmembrane helix</keyword>
<feature type="transmembrane region" description="Helical" evidence="2">
    <location>
        <begin position="12"/>
        <end position="34"/>
    </location>
</feature>
<keyword evidence="2" id="KW-0472">Membrane</keyword>
<dbReference type="RefSeq" id="WP_162316797.1">
    <property type="nucleotide sequence ID" value="NZ_JAHQXF010000001.1"/>
</dbReference>
<dbReference type="Proteomes" id="UP000766550">
    <property type="component" value="Unassembled WGS sequence"/>
</dbReference>
<dbReference type="InterPro" id="IPR021309">
    <property type="entry name" value="YgaP-like_TM"/>
</dbReference>